<dbReference type="PROSITE" id="PS50889">
    <property type="entry name" value="S4"/>
    <property type="match status" value="1"/>
</dbReference>
<name>A0A6I6LDN8_9SPHN</name>
<reference evidence="4" key="1">
    <citation type="submission" date="2019-01" db="EMBL/GenBank/DDBJ databases">
        <title>Sphingorhabdus lacus sp.nov., isolated from an oligotrophic freshwater lake.</title>
        <authorList>
            <person name="Park M."/>
        </authorList>
    </citation>
    <scope>NUCLEOTIDE SEQUENCE [LARGE SCALE GENOMIC DNA]</scope>
    <source>
        <strain evidence="4">IMCC1753</strain>
    </source>
</reference>
<dbReference type="Proteomes" id="UP000428803">
    <property type="component" value="Chromosome"/>
</dbReference>
<feature type="domain" description="RNA-binding S4" evidence="2">
    <location>
        <begin position="6"/>
        <end position="68"/>
    </location>
</feature>
<dbReference type="RefSeq" id="WP_158899691.1">
    <property type="nucleotide sequence ID" value="NZ_CP035733.1"/>
</dbReference>
<dbReference type="CDD" id="cd00165">
    <property type="entry name" value="S4"/>
    <property type="match status" value="1"/>
</dbReference>
<gene>
    <name evidence="3" type="ORF">EUU25_07350</name>
</gene>
<accession>A0A6I6LDN8</accession>
<evidence type="ECO:0000259" key="2">
    <source>
        <dbReference type="SMART" id="SM00363"/>
    </source>
</evidence>
<dbReference type="GO" id="GO:0003723">
    <property type="term" value="F:RNA binding"/>
    <property type="evidence" value="ECO:0007669"/>
    <property type="project" value="UniProtKB-KW"/>
</dbReference>
<proteinExistence type="predicted"/>
<dbReference type="SMART" id="SM00363">
    <property type="entry name" value="S4"/>
    <property type="match status" value="1"/>
</dbReference>
<dbReference type="InterPro" id="IPR002942">
    <property type="entry name" value="S4_RNA-bd"/>
</dbReference>
<dbReference type="KEGG" id="slaa:EUU25_07350"/>
<evidence type="ECO:0000256" key="1">
    <source>
        <dbReference type="PROSITE-ProRule" id="PRU00182"/>
    </source>
</evidence>
<dbReference type="EMBL" id="CP035733">
    <property type="protein sequence ID" value="QGY80453.1"/>
    <property type="molecule type" value="Genomic_DNA"/>
</dbReference>
<organism evidence="3 4">
    <name type="scientific">Sphingorhabdus lacus</name>
    <dbReference type="NCBI Taxonomy" id="392610"/>
    <lineage>
        <taxon>Bacteria</taxon>
        <taxon>Pseudomonadati</taxon>
        <taxon>Pseudomonadota</taxon>
        <taxon>Alphaproteobacteria</taxon>
        <taxon>Sphingomonadales</taxon>
        <taxon>Sphingomonadaceae</taxon>
        <taxon>Sphingorhabdus</taxon>
    </lineage>
</organism>
<dbReference type="InterPro" id="IPR036986">
    <property type="entry name" value="S4_RNA-bd_sf"/>
</dbReference>
<dbReference type="Pfam" id="PF01479">
    <property type="entry name" value="S4"/>
    <property type="match status" value="1"/>
</dbReference>
<dbReference type="Gene3D" id="3.10.290.10">
    <property type="entry name" value="RNA-binding S4 domain"/>
    <property type="match status" value="1"/>
</dbReference>
<dbReference type="AlphaFoldDB" id="A0A6I6LDN8"/>
<evidence type="ECO:0000313" key="3">
    <source>
        <dbReference type="EMBL" id="QGY80453.1"/>
    </source>
</evidence>
<keyword evidence="1" id="KW-0694">RNA-binding</keyword>
<sequence>MPETALRIDKLLFLLRIAKSRNLALSWAESGFIRVNGRRIEKGSATVGIGDVVTMPRGEAVLTFKLIIMPIRRGPAPEAKACYQILS</sequence>
<protein>
    <submittedName>
        <fullName evidence="3">RNA-binding S4 domain-containing protein</fullName>
    </submittedName>
</protein>
<keyword evidence="4" id="KW-1185">Reference proteome</keyword>
<dbReference type="SUPFAM" id="SSF55174">
    <property type="entry name" value="Alpha-L RNA-binding motif"/>
    <property type="match status" value="1"/>
</dbReference>
<dbReference type="OrthoDB" id="9797176at2"/>
<evidence type="ECO:0000313" key="4">
    <source>
        <dbReference type="Proteomes" id="UP000428803"/>
    </source>
</evidence>